<organism evidence="6 7">
    <name type="scientific">Niallia circulans</name>
    <name type="common">Bacillus circulans</name>
    <dbReference type="NCBI Taxonomy" id="1397"/>
    <lineage>
        <taxon>Bacteria</taxon>
        <taxon>Bacillati</taxon>
        <taxon>Bacillota</taxon>
        <taxon>Bacilli</taxon>
        <taxon>Bacillales</taxon>
        <taxon>Bacillaceae</taxon>
        <taxon>Niallia</taxon>
    </lineage>
</organism>
<protein>
    <submittedName>
        <fullName evidence="6">TetR/AcrR family transcriptional regulator</fullName>
    </submittedName>
</protein>
<feature type="DNA-binding region" description="H-T-H motif" evidence="4">
    <location>
        <begin position="28"/>
        <end position="47"/>
    </location>
</feature>
<evidence type="ECO:0000256" key="2">
    <source>
        <dbReference type="ARBA" id="ARBA00023125"/>
    </source>
</evidence>
<dbReference type="PANTHER" id="PTHR47506:SF3">
    <property type="entry name" value="HTH-TYPE TRANSCRIPTIONAL REGULATOR LMRA"/>
    <property type="match status" value="1"/>
</dbReference>
<dbReference type="AlphaFoldDB" id="A0A553SH15"/>
<evidence type="ECO:0000259" key="5">
    <source>
        <dbReference type="PROSITE" id="PS50977"/>
    </source>
</evidence>
<reference evidence="7" key="1">
    <citation type="submission" date="2018-10" db="EMBL/GenBank/DDBJ databases">
        <title>FDA dAtabase for Regulatory Grade micrObial Sequences (FDA-ARGOS): Supporting development and validation of Infectious Disease Dx tests.</title>
        <authorList>
            <person name="Minogue T."/>
            <person name="Wolcott M."/>
            <person name="Wasieloski L."/>
            <person name="Aguilar W."/>
            <person name="Moore D."/>
            <person name="Tallon L."/>
            <person name="Sadzewicz L."/>
            <person name="Sengamalay N."/>
            <person name="Ott S."/>
            <person name="Godinez A."/>
            <person name="Nagaraj S."/>
            <person name="Vavikolanu K."/>
            <person name="Vyas G."/>
            <person name="Nadendla S."/>
            <person name="George J."/>
            <person name="Sichtig H."/>
        </authorList>
    </citation>
    <scope>NUCLEOTIDE SEQUENCE [LARGE SCALE GENOMIC DNA]</scope>
    <source>
        <strain evidence="7">FDAARGOS_343</strain>
    </source>
</reference>
<gene>
    <name evidence="6" type="ORF">CEQ21_11960</name>
</gene>
<dbReference type="PANTHER" id="PTHR47506">
    <property type="entry name" value="TRANSCRIPTIONAL REGULATORY PROTEIN"/>
    <property type="match status" value="1"/>
</dbReference>
<proteinExistence type="predicted"/>
<comment type="caution">
    <text evidence="6">The sequence shown here is derived from an EMBL/GenBank/DDBJ whole genome shotgun (WGS) entry which is preliminary data.</text>
</comment>
<dbReference type="InterPro" id="IPR054156">
    <property type="entry name" value="YxaF_TetR_C"/>
</dbReference>
<evidence type="ECO:0000256" key="1">
    <source>
        <dbReference type="ARBA" id="ARBA00023015"/>
    </source>
</evidence>
<dbReference type="EMBL" id="RIBP01000004">
    <property type="protein sequence ID" value="TRZ36278.1"/>
    <property type="molecule type" value="Genomic_DNA"/>
</dbReference>
<dbReference type="PROSITE" id="PS50977">
    <property type="entry name" value="HTH_TETR_2"/>
    <property type="match status" value="1"/>
</dbReference>
<evidence type="ECO:0000313" key="7">
    <source>
        <dbReference type="Proteomes" id="UP000319837"/>
    </source>
</evidence>
<feature type="domain" description="HTH tetR-type" evidence="5">
    <location>
        <begin position="5"/>
        <end position="65"/>
    </location>
</feature>
<evidence type="ECO:0000256" key="3">
    <source>
        <dbReference type="ARBA" id="ARBA00023163"/>
    </source>
</evidence>
<accession>A0A553SH15</accession>
<sequence length="191" mass="21211">MGEKGNTRELILETASRLFQTQGYYGTGLNQIIAESKTPKGSLYYYFPNGKEELAIEAIKYTENLLLQKTKDMLFSTSDPITAFQLHINEIAADFDKKENVQGMPIGLIASETASTCEPIRKACVVSFEKWQAVYTEKLKESGFPAEEAADLSIVINSMIEGAIVLCLTKQSGMPLRIVSEKLSKLLSQEK</sequence>
<dbReference type="PRINTS" id="PR00455">
    <property type="entry name" value="HTHTETR"/>
</dbReference>
<dbReference type="RefSeq" id="WP_185764775.1">
    <property type="nucleotide sequence ID" value="NZ_RIBP01000004.1"/>
</dbReference>
<dbReference type="SUPFAM" id="SSF46689">
    <property type="entry name" value="Homeodomain-like"/>
    <property type="match status" value="1"/>
</dbReference>
<dbReference type="Proteomes" id="UP000319837">
    <property type="component" value="Unassembled WGS sequence"/>
</dbReference>
<dbReference type="InterPro" id="IPR036271">
    <property type="entry name" value="Tet_transcr_reg_TetR-rel_C_sf"/>
</dbReference>
<name>A0A553SH15_NIACI</name>
<dbReference type="InterPro" id="IPR001647">
    <property type="entry name" value="HTH_TetR"/>
</dbReference>
<dbReference type="Gene3D" id="1.10.357.10">
    <property type="entry name" value="Tetracycline Repressor, domain 2"/>
    <property type="match status" value="1"/>
</dbReference>
<keyword evidence="3" id="KW-0804">Transcription</keyword>
<dbReference type="GO" id="GO:0003677">
    <property type="term" value="F:DNA binding"/>
    <property type="evidence" value="ECO:0007669"/>
    <property type="project" value="UniProtKB-UniRule"/>
</dbReference>
<dbReference type="Pfam" id="PF00440">
    <property type="entry name" value="TetR_N"/>
    <property type="match status" value="1"/>
</dbReference>
<evidence type="ECO:0000256" key="4">
    <source>
        <dbReference type="PROSITE-ProRule" id="PRU00335"/>
    </source>
</evidence>
<keyword evidence="1" id="KW-0805">Transcription regulation</keyword>
<dbReference type="InterPro" id="IPR009057">
    <property type="entry name" value="Homeodomain-like_sf"/>
</dbReference>
<dbReference type="Pfam" id="PF21993">
    <property type="entry name" value="TetR_C_13_2"/>
    <property type="match status" value="1"/>
</dbReference>
<evidence type="ECO:0000313" key="6">
    <source>
        <dbReference type="EMBL" id="TRZ36278.1"/>
    </source>
</evidence>
<dbReference type="SUPFAM" id="SSF48498">
    <property type="entry name" value="Tetracyclin repressor-like, C-terminal domain"/>
    <property type="match status" value="1"/>
</dbReference>
<keyword evidence="2 4" id="KW-0238">DNA-binding</keyword>